<proteinExistence type="predicted"/>
<name>A0A0E9QHK0_ANGAN</name>
<organism evidence="1">
    <name type="scientific">Anguilla anguilla</name>
    <name type="common">European freshwater eel</name>
    <name type="synonym">Muraena anguilla</name>
    <dbReference type="NCBI Taxonomy" id="7936"/>
    <lineage>
        <taxon>Eukaryota</taxon>
        <taxon>Metazoa</taxon>
        <taxon>Chordata</taxon>
        <taxon>Craniata</taxon>
        <taxon>Vertebrata</taxon>
        <taxon>Euteleostomi</taxon>
        <taxon>Actinopterygii</taxon>
        <taxon>Neopterygii</taxon>
        <taxon>Teleostei</taxon>
        <taxon>Anguilliformes</taxon>
        <taxon>Anguillidae</taxon>
        <taxon>Anguilla</taxon>
    </lineage>
</organism>
<reference evidence="1" key="2">
    <citation type="journal article" date="2015" name="Fish Shellfish Immunol.">
        <title>Early steps in the European eel (Anguilla anguilla)-Vibrio vulnificus interaction in the gills: Role of the RtxA13 toxin.</title>
        <authorList>
            <person name="Callol A."/>
            <person name="Pajuelo D."/>
            <person name="Ebbesson L."/>
            <person name="Teles M."/>
            <person name="MacKenzie S."/>
            <person name="Amaro C."/>
        </authorList>
    </citation>
    <scope>NUCLEOTIDE SEQUENCE</scope>
</reference>
<reference evidence="1" key="1">
    <citation type="submission" date="2014-11" db="EMBL/GenBank/DDBJ databases">
        <authorList>
            <person name="Amaro Gonzalez C."/>
        </authorList>
    </citation>
    <scope>NUCLEOTIDE SEQUENCE</scope>
</reference>
<accession>A0A0E9QHK0</accession>
<dbReference type="AlphaFoldDB" id="A0A0E9QHK0"/>
<dbReference type="EMBL" id="GBXM01092772">
    <property type="protein sequence ID" value="JAH15805.1"/>
    <property type="molecule type" value="Transcribed_RNA"/>
</dbReference>
<protein>
    <submittedName>
        <fullName evidence="1">Uncharacterized protein</fullName>
    </submittedName>
</protein>
<sequence length="61" mass="7243">MWSEHGIRYKRPPPPFDIIAPLLSRRKPLYLINADVINRRYRHPKPLCCESVQQEEGTLEN</sequence>
<evidence type="ECO:0000313" key="1">
    <source>
        <dbReference type="EMBL" id="JAH15805.1"/>
    </source>
</evidence>